<dbReference type="InterPro" id="IPR003497">
    <property type="entry name" value="BRO_N_domain"/>
</dbReference>
<protein>
    <submittedName>
        <fullName evidence="2">ORF80 protein</fullName>
    </submittedName>
</protein>
<feature type="domain" description="Bro-N" evidence="1">
    <location>
        <begin position="127"/>
        <end position="201"/>
    </location>
</feature>
<name>A0A7U3W5V3_9BBAC</name>
<dbReference type="EMBL" id="MN099286">
    <property type="protein sequence ID" value="QKV50241.1"/>
    <property type="molecule type" value="Genomic_DNA"/>
</dbReference>
<evidence type="ECO:0000259" key="1">
    <source>
        <dbReference type="Pfam" id="PF02498"/>
    </source>
</evidence>
<evidence type="ECO:0000313" key="2">
    <source>
        <dbReference type="EMBL" id="QKV50241.1"/>
    </source>
</evidence>
<dbReference type="Pfam" id="PF02498">
    <property type="entry name" value="Bro-N"/>
    <property type="match status" value="1"/>
</dbReference>
<sequence length="340" mass="40078">MLIYINESHPLHVIHCGTFYVKLNQLIKAYNLPKKNVPTIAFNIIKEKYPNLPYTFHANTLFITFDRIQCLDLNRVQIYDLVHCLNEFLETYFNKSIDQNFNVVDEAVPLIEPTVRQCVFGVLNRDIEFVQIDNNSYYFKAIDVARAASISCSHNVNKYVHDNNMVLWQDLKRYLNQNSVFNKWKNNTVFLKRAGLKQLLYARGKSELYASINLDLENQNLQTTYRKHKYKCFKKTLKAVGCSVGILFDKLHYIVIDGVVWFKLNQICKYFDIPKQCPDYNIITWYTLSKRLKSNITWKLNTIMISDMGVYKLLIIKNEIIAEEFYHKRLHELRSTGSPL</sequence>
<gene>
    <name evidence="2" type="primary">ORF80</name>
</gene>
<organism evidence="2">
    <name type="scientific">Plutella xylostella granulovirus</name>
    <dbReference type="NCBI Taxonomy" id="98383"/>
    <lineage>
        <taxon>Viruses</taxon>
        <taxon>Viruses incertae sedis</taxon>
        <taxon>Naldaviricetes</taxon>
        <taxon>Lefavirales</taxon>
        <taxon>Baculoviridae</taxon>
        <taxon>Betabaculovirus</taxon>
        <taxon>Betabaculovirus pluxylostellae</taxon>
    </lineage>
</organism>
<reference evidence="2" key="1">
    <citation type="submission" date="2019-06" db="EMBL/GenBank/DDBJ databases">
        <title>Plutella xylostella granulovirus.</title>
        <authorList>
            <person name="Li L."/>
            <person name="Zhang M."/>
        </authorList>
    </citation>
    <scope>NUCLEOTIDE SEQUENCE</scope>
    <source>
        <strain evidence="2">PlxyGV_NW</strain>
    </source>
</reference>
<proteinExistence type="predicted"/>
<accession>A0A7U3W5V3</accession>